<dbReference type="EMBL" id="HG994367">
    <property type="protein sequence ID" value="CAF1701040.1"/>
    <property type="molecule type" value="Genomic_DNA"/>
</dbReference>
<feature type="compositionally biased region" description="Basic and acidic residues" evidence="6">
    <location>
        <begin position="122"/>
        <end position="140"/>
    </location>
</feature>
<dbReference type="Gene3D" id="1.20.5.170">
    <property type="match status" value="1"/>
</dbReference>
<dbReference type="PROSITE" id="PS50217">
    <property type="entry name" value="BZIP"/>
    <property type="match status" value="1"/>
</dbReference>
<dbReference type="InterPro" id="IPR022783">
    <property type="entry name" value="GCFC_dom"/>
</dbReference>
<dbReference type="PROSITE" id="PS00036">
    <property type="entry name" value="BZIP_BASIC"/>
    <property type="match status" value="1"/>
</dbReference>
<dbReference type="InterPro" id="IPR052483">
    <property type="entry name" value="bZIP_transcription_regulators"/>
</dbReference>
<feature type="compositionally biased region" description="Low complexity" evidence="6">
    <location>
        <begin position="164"/>
        <end position="174"/>
    </location>
</feature>
<evidence type="ECO:0000256" key="4">
    <source>
        <dbReference type="ARBA" id="ARBA00023242"/>
    </source>
</evidence>
<dbReference type="SMART" id="SM00338">
    <property type="entry name" value="BRLZ"/>
    <property type="match status" value="1"/>
</dbReference>
<dbReference type="SUPFAM" id="SSF57959">
    <property type="entry name" value="Leucine zipper domain"/>
    <property type="match status" value="1"/>
</dbReference>
<dbReference type="GO" id="GO:0045893">
    <property type="term" value="P:positive regulation of DNA-templated transcription"/>
    <property type="evidence" value="ECO:0007669"/>
    <property type="project" value="UniProtKB-ARBA"/>
</dbReference>
<gene>
    <name evidence="8" type="ORF">DARMORV10_C03P28180.1</name>
</gene>
<keyword evidence="2" id="KW-0805">Transcription regulation</keyword>
<dbReference type="InterPro" id="IPR044759">
    <property type="entry name" value="bZIP_RF2"/>
</dbReference>
<accession>A0A816I741</accession>
<evidence type="ECO:0000256" key="5">
    <source>
        <dbReference type="ARBA" id="ARBA00066000"/>
    </source>
</evidence>
<sequence length="436" mass="49835">MAQLPPQIPNMTPHWPDFSQKLSHFSTAAASSAVQNPSWVDEFLDFSACSRGNHRRSISDSIAFLEAPIVTSHMEEHNFDKFDDEQFMSMFTEDDDDLRNNRSHNNKNVGPSGCSLNTSTQADHKSFNDDEEPPSDHYMKDNNNNRNDEVRSQCKTEPEDGTASSNNSGDSSSNRIIDPKRVKRILANRQSAQRSRVRKLQYISELERSVTSLQSEVSVLSPRVAFLDHQRLLLNVDNSALKQRIAALAQDKIFKDVIATKENNDAHLSGLDKVQEKKPVWKEKKKARKEVYKNADELPEKNQEVGFGFQKIIIDMRGPQPRAMVLRLLSSWKMLLDTSTAYSQPVSEVILAHLRRSVINTWEPRDPEQMLRFIETWGELLPSPIVKTVLDTIVLPKLLTAIESWDQRLETVPIHVWFIHGCHCLVRSWKVCVSDH</sequence>
<evidence type="ECO:0000256" key="2">
    <source>
        <dbReference type="ARBA" id="ARBA00023015"/>
    </source>
</evidence>
<dbReference type="Pfam" id="PF07842">
    <property type="entry name" value="GCFC"/>
    <property type="match status" value="1"/>
</dbReference>
<dbReference type="CDD" id="cd14703">
    <property type="entry name" value="bZIP_plant_RF2"/>
    <property type="match status" value="1"/>
</dbReference>
<feature type="region of interest" description="Disordered" evidence="6">
    <location>
        <begin position="95"/>
        <end position="182"/>
    </location>
</feature>
<evidence type="ECO:0000259" key="7">
    <source>
        <dbReference type="PROSITE" id="PS50217"/>
    </source>
</evidence>
<dbReference type="AlphaFoldDB" id="A0A816I741"/>
<dbReference type="InterPro" id="IPR004827">
    <property type="entry name" value="bZIP"/>
</dbReference>
<comment type="subunit">
    <text evidence="5">Forms heterodimers with BZIP18, BZIP43 and VIP1/BZIP51.</text>
</comment>
<feature type="compositionally biased region" description="Basic and acidic residues" evidence="6">
    <location>
        <begin position="146"/>
        <end position="158"/>
    </location>
</feature>
<organism evidence="8">
    <name type="scientific">Brassica napus</name>
    <name type="common">Rape</name>
    <dbReference type="NCBI Taxonomy" id="3708"/>
    <lineage>
        <taxon>Eukaryota</taxon>
        <taxon>Viridiplantae</taxon>
        <taxon>Streptophyta</taxon>
        <taxon>Embryophyta</taxon>
        <taxon>Tracheophyta</taxon>
        <taxon>Spermatophyta</taxon>
        <taxon>Magnoliopsida</taxon>
        <taxon>eudicotyledons</taxon>
        <taxon>Gunneridae</taxon>
        <taxon>Pentapetalae</taxon>
        <taxon>rosids</taxon>
        <taxon>malvids</taxon>
        <taxon>Brassicales</taxon>
        <taxon>Brassicaceae</taxon>
        <taxon>Brassiceae</taxon>
        <taxon>Brassica</taxon>
    </lineage>
</organism>
<keyword evidence="4" id="KW-0539">Nucleus</keyword>
<feature type="domain" description="BZIP" evidence="7">
    <location>
        <begin position="178"/>
        <end position="230"/>
    </location>
</feature>
<dbReference type="GO" id="GO:0003677">
    <property type="term" value="F:DNA binding"/>
    <property type="evidence" value="ECO:0007669"/>
    <property type="project" value="UniProtKB-ARBA"/>
</dbReference>
<evidence type="ECO:0000256" key="3">
    <source>
        <dbReference type="ARBA" id="ARBA00023163"/>
    </source>
</evidence>
<evidence type="ECO:0000256" key="6">
    <source>
        <dbReference type="SAM" id="MobiDB-lite"/>
    </source>
</evidence>
<dbReference type="PANTHER" id="PTHR46391">
    <property type="entry name" value="BASIC LEUCINE ZIPPER 34"/>
    <property type="match status" value="1"/>
</dbReference>
<feature type="compositionally biased region" description="Polar residues" evidence="6">
    <location>
        <begin position="106"/>
        <end position="121"/>
    </location>
</feature>
<dbReference type="InterPro" id="IPR046347">
    <property type="entry name" value="bZIP_sf"/>
</dbReference>
<evidence type="ECO:0000313" key="8">
    <source>
        <dbReference type="EMBL" id="CAF1701040.1"/>
    </source>
</evidence>
<reference evidence="8" key="1">
    <citation type="submission" date="2021-01" db="EMBL/GenBank/DDBJ databases">
        <authorList>
            <consortium name="Genoscope - CEA"/>
            <person name="William W."/>
        </authorList>
    </citation>
    <scope>NUCLEOTIDE SEQUENCE</scope>
</reference>
<dbReference type="Pfam" id="PF00170">
    <property type="entry name" value="bZIP_1"/>
    <property type="match status" value="1"/>
</dbReference>
<comment type="subcellular location">
    <subcellularLocation>
        <location evidence="1">Nucleus</location>
    </subcellularLocation>
</comment>
<dbReference type="GO" id="GO:0005634">
    <property type="term" value="C:nucleus"/>
    <property type="evidence" value="ECO:0007669"/>
    <property type="project" value="UniProtKB-SubCell"/>
</dbReference>
<protein>
    <submittedName>
        <fullName evidence="8">(rape) hypothetical protein</fullName>
    </submittedName>
</protein>
<keyword evidence="3" id="KW-0804">Transcription</keyword>
<dbReference type="Proteomes" id="UP001295469">
    <property type="component" value="Chromosome C03"/>
</dbReference>
<evidence type="ECO:0000256" key="1">
    <source>
        <dbReference type="ARBA" id="ARBA00004123"/>
    </source>
</evidence>
<name>A0A816I741_BRANA</name>
<dbReference type="GO" id="GO:0003700">
    <property type="term" value="F:DNA-binding transcription factor activity"/>
    <property type="evidence" value="ECO:0007669"/>
    <property type="project" value="InterPro"/>
</dbReference>
<dbReference type="PANTHER" id="PTHR46391:SF20">
    <property type="entry name" value="BASIC LEUCINE ZIPPER 61"/>
    <property type="match status" value="1"/>
</dbReference>
<proteinExistence type="predicted"/>
<dbReference type="FunFam" id="1.20.5.170:FF:000057">
    <property type="entry name" value="Basic leucine zipper 61"/>
    <property type="match status" value="1"/>
</dbReference>